<evidence type="ECO:0000313" key="1">
    <source>
        <dbReference type="EMBL" id="PCJ39025.1"/>
    </source>
</evidence>
<dbReference type="AlphaFoldDB" id="A0A2A5C5Z9"/>
<accession>A0A2A5C5Z9</accession>
<gene>
    <name evidence="1" type="ORF">COA71_14655</name>
</gene>
<comment type="caution">
    <text evidence="1">The sequence shown here is derived from an EMBL/GenBank/DDBJ whole genome shotgun (WGS) entry which is preliminary data.</text>
</comment>
<organism evidence="1 2">
    <name type="scientific">SAR86 cluster bacterium</name>
    <dbReference type="NCBI Taxonomy" id="2030880"/>
    <lineage>
        <taxon>Bacteria</taxon>
        <taxon>Pseudomonadati</taxon>
        <taxon>Pseudomonadota</taxon>
        <taxon>Gammaproteobacteria</taxon>
        <taxon>SAR86 cluster</taxon>
    </lineage>
</organism>
<proteinExistence type="predicted"/>
<evidence type="ECO:0000313" key="2">
    <source>
        <dbReference type="Proteomes" id="UP000228987"/>
    </source>
</evidence>
<name>A0A2A5C5Z9_9GAMM</name>
<reference evidence="2" key="1">
    <citation type="submission" date="2017-08" db="EMBL/GenBank/DDBJ databases">
        <title>A dynamic microbial community with high functional redundancy inhabits the cold, oxic subseafloor aquifer.</title>
        <authorList>
            <person name="Tully B.J."/>
            <person name="Wheat C.G."/>
            <person name="Glazer B.T."/>
            <person name="Huber J.A."/>
        </authorList>
    </citation>
    <scope>NUCLEOTIDE SEQUENCE [LARGE SCALE GENOMIC DNA]</scope>
</reference>
<sequence>MEDLKSATDEDINFCSEIYIESLHTTFKKDVHIKKFLDSTFSGCKIKNALSEESYIPSPIIELDLERTNILFQNSDNS</sequence>
<dbReference type="EMBL" id="NVWI01000020">
    <property type="protein sequence ID" value="PCJ39025.1"/>
    <property type="molecule type" value="Genomic_DNA"/>
</dbReference>
<dbReference type="Proteomes" id="UP000228987">
    <property type="component" value="Unassembled WGS sequence"/>
</dbReference>
<protein>
    <submittedName>
        <fullName evidence="1">Uncharacterized protein</fullName>
    </submittedName>
</protein>